<accession>A0A0G1LD76</accession>
<keyword evidence="2" id="KW-0472">Membrane</keyword>
<feature type="region of interest" description="Disordered" evidence="1">
    <location>
        <begin position="88"/>
        <end position="109"/>
    </location>
</feature>
<keyword evidence="2" id="KW-1133">Transmembrane helix</keyword>
<evidence type="ECO:0000313" key="3">
    <source>
        <dbReference type="EMBL" id="KKT57814.1"/>
    </source>
</evidence>
<evidence type="ECO:0000313" key="4">
    <source>
        <dbReference type="Proteomes" id="UP000034521"/>
    </source>
</evidence>
<dbReference type="AlphaFoldDB" id="A0A0G1LD76"/>
<dbReference type="Proteomes" id="UP000034521">
    <property type="component" value="Unassembled WGS sequence"/>
</dbReference>
<evidence type="ECO:0000256" key="1">
    <source>
        <dbReference type="SAM" id="MobiDB-lite"/>
    </source>
</evidence>
<name>A0A0G1LD76_9BACT</name>
<evidence type="ECO:0000256" key="2">
    <source>
        <dbReference type="SAM" id="Phobius"/>
    </source>
</evidence>
<organism evidence="3 4">
    <name type="scientific">Candidatus Gottesmanbacteria bacterium GW2011_GWA1_44_24b</name>
    <dbReference type="NCBI Taxonomy" id="1618437"/>
    <lineage>
        <taxon>Bacteria</taxon>
        <taxon>Candidatus Gottesmaniibacteriota</taxon>
    </lineage>
</organism>
<reference evidence="3 4" key="1">
    <citation type="journal article" date="2015" name="Nature">
        <title>rRNA introns, odd ribosomes, and small enigmatic genomes across a large radiation of phyla.</title>
        <authorList>
            <person name="Brown C.T."/>
            <person name="Hug L.A."/>
            <person name="Thomas B.C."/>
            <person name="Sharon I."/>
            <person name="Castelle C.J."/>
            <person name="Singh A."/>
            <person name="Wilkins M.J."/>
            <person name="Williams K.H."/>
            <person name="Banfield J.F."/>
        </authorList>
    </citation>
    <scope>NUCLEOTIDE SEQUENCE [LARGE SCALE GENOMIC DNA]</scope>
</reference>
<dbReference type="EMBL" id="LCIQ01000065">
    <property type="protein sequence ID" value="KKT57814.1"/>
    <property type="molecule type" value="Genomic_DNA"/>
</dbReference>
<proteinExistence type="predicted"/>
<comment type="caution">
    <text evidence="3">The sequence shown here is derived from an EMBL/GenBank/DDBJ whole genome shotgun (WGS) entry which is preliminary data.</text>
</comment>
<feature type="transmembrane region" description="Helical" evidence="2">
    <location>
        <begin position="6"/>
        <end position="27"/>
    </location>
</feature>
<protein>
    <submittedName>
        <fullName evidence="3">Uncharacterized protein</fullName>
    </submittedName>
</protein>
<gene>
    <name evidence="3" type="ORF">UW52_C0065G0008</name>
</gene>
<keyword evidence="2" id="KW-0812">Transmembrane</keyword>
<sequence>MNKRSGFSIILLPIIVLILAIAGVFGYKFYTDGLKAKTADIPVNKVTPPLTKSQGKPSKGYGTVEGPVMLNVDQAGTVSGQTDLETLLNQSDDGGEADLKSLDASAEGL</sequence>